<evidence type="ECO:0000313" key="3">
    <source>
        <dbReference type="Proteomes" id="UP000228930"/>
    </source>
</evidence>
<feature type="transmembrane region" description="Helical" evidence="1">
    <location>
        <begin position="225"/>
        <end position="250"/>
    </location>
</feature>
<comment type="caution">
    <text evidence="2">The sequence shown here is derived from an EMBL/GenBank/DDBJ whole genome shotgun (WGS) entry which is preliminary data.</text>
</comment>
<reference evidence="2 3" key="1">
    <citation type="submission" date="2015-06" db="EMBL/GenBank/DDBJ databases">
        <title>Comparative genome analysis of nirS-carrying Bradyrhizobium sp. strains.</title>
        <authorList>
            <person name="Ishii S."/>
            <person name="Jang J."/>
            <person name="Nishizawa T."/>
            <person name="Senoo K."/>
        </authorList>
    </citation>
    <scope>NUCLEOTIDE SEQUENCE [LARGE SCALE GENOMIC DNA]</scope>
    <source>
        <strain evidence="2 3">TSA1</strain>
    </source>
</reference>
<keyword evidence="1" id="KW-1133">Transmembrane helix</keyword>
<dbReference type="AlphaFoldDB" id="A0A2M6UMF4"/>
<evidence type="ECO:0008006" key="4">
    <source>
        <dbReference type="Google" id="ProtNLM"/>
    </source>
</evidence>
<sequence length="545" mass="58720">MSRQVASTGQTGPSRQDPLDRLTPFGWRGALVFLFVFSLASFLLCGYFIAYWRNADMDFMVVYSALLLNDGDHRAYFDHPAYWTILSVEFWFRLLHRLGLLQEWALSTVPPDSSRFDASMTNVVRAGRIVAAMTAGACVLGFAALAKRIVADRRIATCGVVAFAMSGGVQMHLRILRSEMIAACFCVIALMLLIVAARRGTLLRPIALAIAGWLCVTGLENKVQAILLIAALPALLLPFGGSATASVAFWTSSARAWLATIAAALVAAGATAAAWPLVAAGLDPAAASAAGLHPLLLGRFGTYQFLLLAWILGSMAAFAALWRVSLPETLAAMCCLFAGASLGLLALSLQYDARDAVIVLNPIEQMLRYAQIPQAGGHPESPFVLLLAGLLGVLRRYTFVLFSSPRPTVFLTWLVIPGIVYAWRQGTRQVAVQATILMLAAIAIDAAGVRRGLKLEYFVFTDPLIIIAGMLLLDQAKDLWAHPWTFPIGAALITLHFAVSQAEPVKIALKGGGRESVCEWSPDYLPRLPLPWCGPHASASGSEVR</sequence>
<keyword evidence="3" id="KW-1185">Reference proteome</keyword>
<dbReference type="RefSeq" id="WP_100180898.1">
    <property type="nucleotide sequence ID" value="NZ_LFJC01000003.1"/>
</dbReference>
<gene>
    <name evidence="2" type="ORF">TSA1_00525</name>
</gene>
<feature type="transmembrane region" description="Helical" evidence="1">
    <location>
        <begin position="479"/>
        <end position="499"/>
    </location>
</feature>
<feature type="transmembrane region" description="Helical" evidence="1">
    <location>
        <begin position="126"/>
        <end position="146"/>
    </location>
</feature>
<feature type="transmembrane region" description="Helical" evidence="1">
    <location>
        <begin position="31"/>
        <end position="52"/>
    </location>
</feature>
<organism evidence="2 3">
    <name type="scientific">Bradyrhizobium nitroreducens</name>
    <dbReference type="NCBI Taxonomy" id="709803"/>
    <lineage>
        <taxon>Bacteria</taxon>
        <taxon>Pseudomonadati</taxon>
        <taxon>Pseudomonadota</taxon>
        <taxon>Alphaproteobacteria</taxon>
        <taxon>Hyphomicrobiales</taxon>
        <taxon>Nitrobacteraceae</taxon>
        <taxon>Bradyrhizobium</taxon>
    </lineage>
</organism>
<dbReference type="Proteomes" id="UP000228930">
    <property type="component" value="Unassembled WGS sequence"/>
</dbReference>
<feature type="transmembrane region" description="Helical" evidence="1">
    <location>
        <begin position="302"/>
        <end position="322"/>
    </location>
</feature>
<feature type="transmembrane region" description="Helical" evidence="1">
    <location>
        <begin position="430"/>
        <end position="448"/>
    </location>
</feature>
<feature type="transmembrane region" description="Helical" evidence="1">
    <location>
        <begin position="329"/>
        <end position="351"/>
    </location>
</feature>
<dbReference type="EMBL" id="LFJC01000003">
    <property type="protein sequence ID" value="PIT05793.1"/>
    <property type="molecule type" value="Genomic_DNA"/>
</dbReference>
<feature type="transmembrane region" description="Helical" evidence="1">
    <location>
        <begin position="257"/>
        <end position="282"/>
    </location>
</feature>
<protein>
    <recommendedName>
        <fullName evidence="4">Glycosyltransferase RgtA/B/C/D-like domain-containing protein</fullName>
    </recommendedName>
</protein>
<accession>A0A2M6UMF4</accession>
<name>A0A2M6UMF4_9BRAD</name>
<proteinExistence type="predicted"/>
<feature type="transmembrane region" description="Helical" evidence="1">
    <location>
        <begin position="179"/>
        <end position="197"/>
    </location>
</feature>
<keyword evidence="1" id="KW-0812">Transmembrane</keyword>
<evidence type="ECO:0000313" key="2">
    <source>
        <dbReference type="EMBL" id="PIT05793.1"/>
    </source>
</evidence>
<feature type="transmembrane region" description="Helical" evidence="1">
    <location>
        <begin position="409"/>
        <end position="424"/>
    </location>
</feature>
<evidence type="ECO:0000256" key="1">
    <source>
        <dbReference type="SAM" id="Phobius"/>
    </source>
</evidence>
<keyword evidence="1" id="KW-0472">Membrane</keyword>